<protein>
    <recommendedName>
        <fullName evidence="1">SET domain-containing protein</fullName>
    </recommendedName>
</protein>
<feature type="domain" description="SET" evidence="1">
    <location>
        <begin position="19"/>
        <end position="160"/>
    </location>
</feature>
<dbReference type="EMBL" id="MU006089">
    <property type="protein sequence ID" value="KAF2843479.1"/>
    <property type="molecule type" value="Genomic_DNA"/>
</dbReference>
<keyword evidence="3" id="KW-1185">Reference proteome</keyword>
<proteinExistence type="predicted"/>
<name>A0A9P4VX64_9PEZI</name>
<dbReference type="PANTHER" id="PTHR47332">
    <property type="entry name" value="SET DOMAIN-CONTAINING PROTEIN 5"/>
    <property type="match status" value="1"/>
</dbReference>
<dbReference type="SUPFAM" id="SSF82199">
    <property type="entry name" value="SET domain"/>
    <property type="match status" value="1"/>
</dbReference>
<accession>A0A9P4VX64</accession>
<dbReference type="AlphaFoldDB" id="A0A9P4VX64"/>
<evidence type="ECO:0000313" key="3">
    <source>
        <dbReference type="Proteomes" id="UP000799429"/>
    </source>
</evidence>
<sequence>MPATTSTAPTTCSSELDLPLFTIQPVPHKGKGLVTHCNIARGTRILAENPLFICSTLQGMSSLESEIPSKLKSLPKDQQRQFLSLHNSYPTKYPFSGIQKTNALPCGPDSILSDVYPNICLINHSWSPNAHHSWNSDMGYEIIHAIRSISVGEEIKFLDNWIGDSLCVMTVPEKCLAYCYTLLKNLQAEFEDSTHVLITRLYYDASQIAITHGDQARASIFAKRAYETRVVCEGKDSPETGEMKCWMITPANHRNFGASRRWKTTKKMVPKGTNPDQFEEWLWRRGK</sequence>
<dbReference type="InterPro" id="IPR053185">
    <property type="entry name" value="SET_domain_protein"/>
</dbReference>
<dbReference type="PROSITE" id="PS50280">
    <property type="entry name" value="SET"/>
    <property type="match status" value="1"/>
</dbReference>
<evidence type="ECO:0000313" key="2">
    <source>
        <dbReference type="EMBL" id="KAF2843479.1"/>
    </source>
</evidence>
<organism evidence="2 3">
    <name type="scientific">Patellaria atrata CBS 101060</name>
    <dbReference type="NCBI Taxonomy" id="1346257"/>
    <lineage>
        <taxon>Eukaryota</taxon>
        <taxon>Fungi</taxon>
        <taxon>Dikarya</taxon>
        <taxon>Ascomycota</taxon>
        <taxon>Pezizomycotina</taxon>
        <taxon>Dothideomycetes</taxon>
        <taxon>Dothideomycetes incertae sedis</taxon>
        <taxon>Patellariales</taxon>
        <taxon>Patellariaceae</taxon>
        <taxon>Patellaria</taxon>
    </lineage>
</organism>
<dbReference type="Proteomes" id="UP000799429">
    <property type="component" value="Unassembled WGS sequence"/>
</dbReference>
<dbReference type="Pfam" id="PF00856">
    <property type="entry name" value="SET"/>
    <property type="match status" value="1"/>
</dbReference>
<dbReference type="InterPro" id="IPR001214">
    <property type="entry name" value="SET_dom"/>
</dbReference>
<dbReference type="Gene3D" id="2.170.270.10">
    <property type="entry name" value="SET domain"/>
    <property type="match status" value="1"/>
</dbReference>
<dbReference type="PANTHER" id="PTHR47332:SF4">
    <property type="entry name" value="SET DOMAIN-CONTAINING PROTEIN 5"/>
    <property type="match status" value="1"/>
</dbReference>
<dbReference type="InterPro" id="IPR046341">
    <property type="entry name" value="SET_dom_sf"/>
</dbReference>
<dbReference type="OrthoDB" id="265717at2759"/>
<dbReference type="SMART" id="SM00317">
    <property type="entry name" value="SET"/>
    <property type="match status" value="1"/>
</dbReference>
<reference evidence="2" key="1">
    <citation type="journal article" date="2020" name="Stud. Mycol.">
        <title>101 Dothideomycetes genomes: a test case for predicting lifestyles and emergence of pathogens.</title>
        <authorList>
            <person name="Haridas S."/>
            <person name="Albert R."/>
            <person name="Binder M."/>
            <person name="Bloem J."/>
            <person name="Labutti K."/>
            <person name="Salamov A."/>
            <person name="Andreopoulos B."/>
            <person name="Baker S."/>
            <person name="Barry K."/>
            <person name="Bills G."/>
            <person name="Bluhm B."/>
            <person name="Cannon C."/>
            <person name="Castanera R."/>
            <person name="Culley D."/>
            <person name="Daum C."/>
            <person name="Ezra D."/>
            <person name="Gonzalez J."/>
            <person name="Henrissat B."/>
            <person name="Kuo A."/>
            <person name="Liang C."/>
            <person name="Lipzen A."/>
            <person name="Lutzoni F."/>
            <person name="Magnuson J."/>
            <person name="Mondo S."/>
            <person name="Nolan M."/>
            <person name="Ohm R."/>
            <person name="Pangilinan J."/>
            <person name="Park H.-J."/>
            <person name="Ramirez L."/>
            <person name="Alfaro M."/>
            <person name="Sun H."/>
            <person name="Tritt A."/>
            <person name="Yoshinaga Y."/>
            <person name="Zwiers L.-H."/>
            <person name="Turgeon B."/>
            <person name="Goodwin S."/>
            <person name="Spatafora J."/>
            <person name="Crous P."/>
            <person name="Grigoriev I."/>
        </authorList>
    </citation>
    <scope>NUCLEOTIDE SEQUENCE</scope>
    <source>
        <strain evidence="2">CBS 101060</strain>
    </source>
</reference>
<comment type="caution">
    <text evidence="2">The sequence shown here is derived from an EMBL/GenBank/DDBJ whole genome shotgun (WGS) entry which is preliminary data.</text>
</comment>
<gene>
    <name evidence="2" type="ORF">M501DRAFT_1021784</name>
</gene>
<evidence type="ECO:0000259" key="1">
    <source>
        <dbReference type="PROSITE" id="PS50280"/>
    </source>
</evidence>